<comment type="caution">
    <text evidence="2">The sequence shown here is derived from an EMBL/GenBank/DDBJ whole genome shotgun (WGS) entry which is preliminary data.</text>
</comment>
<evidence type="ECO:0000313" key="2">
    <source>
        <dbReference type="EMBL" id="KAL3679809.1"/>
    </source>
</evidence>
<feature type="region of interest" description="Disordered" evidence="1">
    <location>
        <begin position="1"/>
        <end position="83"/>
    </location>
</feature>
<sequence>MGTARASTLEELPNMNTAADTSEPEPIHSNGAGTSSQAANGAGSSSQAANLGAVVEPVPVRMRGGNSSQANGTGTVGAAKAKA</sequence>
<organism evidence="2 3">
    <name type="scientific">Riccia sorocarpa</name>
    <dbReference type="NCBI Taxonomy" id="122646"/>
    <lineage>
        <taxon>Eukaryota</taxon>
        <taxon>Viridiplantae</taxon>
        <taxon>Streptophyta</taxon>
        <taxon>Embryophyta</taxon>
        <taxon>Marchantiophyta</taxon>
        <taxon>Marchantiopsida</taxon>
        <taxon>Marchantiidae</taxon>
        <taxon>Marchantiales</taxon>
        <taxon>Ricciaceae</taxon>
        <taxon>Riccia</taxon>
    </lineage>
</organism>
<dbReference type="Proteomes" id="UP001633002">
    <property type="component" value="Unassembled WGS sequence"/>
</dbReference>
<gene>
    <name evidence="2" type="ORF">R1sor_022765</name>
</gene>
<feature type="compositionally biased region" description="Low complexity" evidence="1">
    <location>
        <begin position="29"/>
        <end position="53"/>
    </location>
</feature>
<dbReference type="EMBL" id="JBJQOH010000007">
    <property type="protein sequence ID" value="KAL3679809.1"/>
    <property type="molecule type" value="Genomic_DNA"/>
</dbReference>
<evidence type="ECO:0000313" key="3">
    <source>
        <dbReference type="Proteomes" id="UP001633002"/>
    </source>
</evidence>
<reference evidence="2 3" key="1">
    <citation type="submission" date="2024-09" db="EMBL/GenBank/DDBJ databases">
        <title>Chromosome-scale assembly of Riccia sorocarpa.</title>
        <authorList>
            <person name="Paukszto L."/>
        </authorList>
    </citation>
    <scope>NUCLEOTIDE SEQUENCE [LARGE SCALE GENOMIC DNA]</scope>
    <source>
        <strain evidence="2">LP-2024</strain>
        <tissue evidence="2">Aerial parts of the thallus</tissue>
    </source>
</reference>
<evidence type="ECO:0000256" key="1">
    <source>
        <dbReference type="SAM" id="MobiDB-lite"/>
    </source>
</evidence>
<name>A0ABD3GQ09_9MARC</name>
<proteinExistence type="predicted"/>
<keyword evidence="3" id="KW-1185">Reference proteome</keyword>
<dbReference type="AlphaFoldDB" id="A0ABD3GQ09"/>
<accession>A0ABD3GQ09</accession>
<protein>
    <submittedName>
        <fullName evidence="2">Uncharacterized protein</fullName>
    </submittedName>
</protein>